<sequence>MQYSMDISATTIALQRSGLVEPIRKETRQFAKPIWERKHKKKTKSSLSNRKLKPDTKEQNRDAHGITSSHCYDHVQYRNKTENAASTPKSLQMRNRKLDKIVF</sequence>
<evidence type="ECO:0000256" key="1">
    <source>
        <dbReference type="SAM" id="MobiDB-lite"/>
    </source>
</evidence>
<accession>A0ABP0VZ25</accession>
<dbReference type="Proteomes" id="UP001497444">
    <property type="component" value="Chromosome 11"/>
</dbReference>
<feature type="compositionally biased region" description="Basic and acidic residues" evidence="1">
    <location>
        <begin position="71"/>
        <end position="81"/>
    </location>
</feature>
<organism evidence="2 3">
    <name type="scientific">Sphagnum jensenii</name>
    <dbReference type="NCBI Taxonomy" id="128206"/>
    <lineage>
        <taxon>Eukaryota</taxon>
        <taxon>Viridiplantae</taxon>
        <taxon>Streptophyta</taxon>
        <taxon>Embryophyta</taxon>
        <taxon>Bryophyta</taxon>
        <taxon>Sphagnophytina</taxon>
        <taxon>Sphagnopsida</taxon>
        <taxon>Sphagnales</taxon>
        <taxon>Sphagnaceae</taxon>
        <taxon>Sphagnum</taxon>
    </lineage>
</organism>
<proteinExistence type="predicted"/>
<dbReference type="EMBL" id="OZ020106">
    <property type="protein sequence ID" value="CAK9258582.1"/>
    <property type="molecule type" value="Genomic_DNA"/>
</dbReference>
<gene>
    <name evidence="2" type="ORF">CSSPJE1EN1_LOCUS4060</name>
</gene>
<protein>
    <submittedName>
        <fullName evidence="2">Uncharacterized protein</fullName>
    </submittedName>
</protein>
<evidence type="ECO:0000313" key="2">
    <source>
        <dbReference type="EMBL" id="CAK9258582.1"/>
    </source>
</evidence>
<evidence type="ECO:0000313" key="3">
    <source>
        <dbReference type="Proteomes" id="UP001497444"/>
    </source>
</evidence>
<name>A0ABP0VZ25_9BRYO</name>
<feature type="region of interest" description="Disordered" evidence="1">
    <location>
        <begin position="31"/>
        <end position="103"/>
    </location>
</feature>
<feature type="compositionally biased region" description="Basic and acidic residues" evidence="1">
    <location>
        <begin position="52"/>
        <end position="64"/>
    </location>
</feature>
<keyword evidence="3" id="KW-1185">Reference proteome</keyword>
<reference evidence="2" key="1">
    <citation type="submission" date="2024-02" db="EMBL/GenBank/DDBJ databases">
        <authorList>
            <consortium name="ELIXIR-Norway"/>
            <consortium name="Elixir Norway"/>
        </authorList>
    </citation>
    <scope>NUCLEOTIDE SEQUENCE</scope>
</reference>
<feature type="compositionally biased region" description="Polar residues" evidence="1">
    <location>
        <begin position="82"/>
        <end position="93"/>
    </location>
</feature>